<feature type="region of interest" description="Disordered" evidence="1">
    <location>
        <begin position="28"/>
        <end position="104"/>
    </location>
</feature>
<dbReference type="OrthoDB" id="5104949at2759"/>
<comment type="caution">
    <text evidence="3">The sequence shown here is derived from an EMBL/GenBank/DDBJ whole genome shotgun (WGS) entry which is preliminary data.</text>
</comment>
<dbReference type="Proteomes" id="UP000736672">
    <property type="component" value="Unassembled WGS sequence"/>
</dbReference>
<gene>
    <name evidence="3" type="ORF">B0J15DRAFT_411234</name>
</gene>
<dbReference type="EMBL" id="JAGTJS010000044">
    <property type="protein sequence ID" value="KAH7228419.1"/>
    <property type="molecule type" value="Genomic_DNA"/>
</dbReference>
<evidence type="ECO:0000313" key="4">
    <source>
        <dbReference type="Proteomes" id="UP000736672"/>
    </source>
</evidence>
<keyword evidence="4" id="KW-1185">Reference proteome</keyword>
<dbReference type="AlphaFoldDB" id="A0A9P9G0H7"/>
<reference evidence="3" key="1">
    <citation type="journal article" date="2021" name="Nat. Commun.">
        <title>Genetic determinants of endophytism in the Arabidopsis root mycobiome.</title>
        <authorList>
            <person name="Mesny F."/>
            <person name="Miyauchi S."/>
            <person name="Thiergart T."/>
            <person name="Pickel B."/>
            <person name="Atanasova L."/>
            <person name="Karlsson M."/>
            <person name="Huettel B."/>
            <person name="Barry K.W."/>
            <person name="Haridas S."/>
            <person name="Chen C."/>
            <person name="Bauer D."/>
            <person name="Andreopoulos W."/>
            <person name="Pangilinan J."/>
            <person name="LaButti K."/>
            <person name="Riley R."/>
            <person name="Lipzen A."/>
            <person name="Clum A."/>
            <person name="Drula E."/>
            <person name="Henrissat B."/>
            <person name="Kohler A."/>
            <person name="Grigoriev I.V."/>
            <person name="Martin F.M."/>
            <person name="Hacquard S."/>
        </authorList>
    </citation>
    <scope>NUCLEOTIDE SEQUENCE</scope>
    <source>
        <strain evidence="3">FSSC 5 MPI-SDFR-AT-0091</strain>
    </source>
</reference>
<feature type="signal peptide" evidence="2">
    <location>
        <begin position="1"/>
        <end position="21"/>
    </location>
</feature>
<keyword evidence="2" id="KW-0732">Signal</keyword>
<feature type="chain" id="PRO_5040151082" evidence="2">
    <location>
        <begin position="22"/>
        <end position="271"/>
    </location>
</feature>
<name>A0A9P9G0H7_FUSSL</name>
<organism evidence="3 4">
    <name type="scientific">Fusarium solani</name>
    <name type="common">Filamentous fungus</name>
    <dbReference type="NCBI Taxonomy" id="169388"/>
    <lineage>
        <taxon>Eukaryota</taxon>
        <taxon>Fungi</taxon>
        <taxon>Dikarya</taxon>
        <taxon>Ascomycota</taxon>
        <taxon>Pezizomycotina</taxon>
        <taxon>Sordariomycetes</taxon>
        <taxon>Hypocreomycetidae</taxon>
        <taxon>Hypocreales</taxon>
        <taxon>Nectriaceae</taxon>
        <taxon>Fusarium</taxon>
        <taxon>Fusarium solani species complex</taxon>
    </lineage>
</organism>
<evidence type="ECO:0000256" key="2">
    <source>
        <dbReference type="SAM" id="SignalP"/>
    </source>
</evidence>
<protein>
    <submittedName>
        <fullName evidence="3">Uncharacterized protein</fullName>
    </submittedName>
</protein>
<evidence type="ECO:0000313" key="3">
    <source>
        <dbReference type="EMBL" id="KAH7228419.1"/>
    </source>
</evidence>
<proteinExistence type="predicted"/>
<sequence length="271" mass="28142">MRSALLLQLAFGLLAVDSAAASPCRPVETSVSSTVSQSSVETSSTTSVISTTSIETSASSTTSDGTSISSTTTETSASSSSETNTSSSTIGFTTTEATTTSTTSTAPTVTFSIVATGSGPVEGENLETYDRSDSVAVFGQSFDSSARPFYIDAQGRLINDQDFYLCGFYDGSNDTPNVPAEVGTCVDEYPMARVFLKCQTTADLQLTCSIPAISCVGDPNAFPWTDPTCVPADGTWGNFYVVETGPGEVLCIGDSNAPSYYNPLGLSIQEV</sequence>
<accession>A0A9P9G0H7</accession>
<evidence type="ECO:0000256" key="1">
    <source>
        <dbReference type="SAM" id="MobiDB-lite"/>
    </source>
</evidence>